<dbReference type="SMART" id="SM00545">
    <property type="entry name" value="JmjN"/>
    <property type="match status" value="1"/>
</dbReference>
<dbReference type="Pfam" id="PF02928">
    <property type="entry name" value="zf-C5HC2"/>
    <property type="match status" value="1"/>
</dbReference>
<evidence type="ECO:0000256" key="4">
    <source>
        <dbReference type="ARBA" id="ARBA00023242"/>
    </source>
</evidence>
<organism evidence="8 9">
    <name type="scientific">Amborella trichopoda</name>
    <dbReference type="NCBI Taxonomy" id="13333"/>
    <lineage>
        <taxon>Eukaryota</taxon>
        <taxon>Viridiplantae</taxon>
        <taxon>Streptophyta</taxon>
        <taxon>Embryophyta</taxon>
        <taxon>Tracheophyta</taxon>
        <taxon>Spermatophyta</taxon>
        <taxon>Magnoliopsida</taxon>
        <taxon>Amborellales</taxon>
        <taxon>Amborellaceae</taxon>
        <taxon>Amborella</taxon>
    </lineage>
</organism>
<comment type="subcellular location">
    <subcellularLocation>
        <location evidence="1">Nucleus</location>
    </subcellularLocation>
</comment>
<name>U5DEE0_AMBTC</name>
<proteinExistence type="predicted"/>
<dbReference type="EMBL" id="KI392078">
    <property type="protein sequence ID" value="ERN18773.1"/>
    <property type="molecule type" value="Genomic_DNA"/>
</dbReference>
<feature type="compositionally biased region" description="Polar residues" evidence="5">
    <location>
        <begin position="228"/>
        <end position="238"/>
    </location>
</feature>
<accession>U5DEE0</accession>
<dbReference type="HOGENOM" id="CLU_000991_8_0_1"/>
<dbReference type="GO" id="GO:0005634">
    <property type="term" value="C:nucleus"/>
    <property type="evidence" value="ECO:0000318"/>
    <property type="project" value="GO_Central"/>
</dbReference>
<dbReference type="SMART" id="SM00541">
    <property type="entry name" value="FYRN"/>
    <property type="match status" value="1"/>
</dbReference>
<dbReference type="Pfam" id="PF05964">
    <property type="entry name" value="FYRN"/>
    <property type="match status" value="1"/>
</dbReference>
<dbReference type="SMART" id="SM00558">
    <property type="entry name" value="JmjC"/>
    <property type="match status" value="1"/>
</dbReference>
<keyword evidence="2" id="KW-0560">Oxidoreductase</keyword>
<dbReference type="Gene3D" id="3.30.160.360">
    <property type="match status" value="1"/>
</dbReference>
<evidence type="ECO:0000313" key="9">
    <source>
        <dbReference type="Proteomes" id="UP000017836"/>
    </source>
</evidence>
<keyword evidence="4" id="KW-0539">Nucleus</keyword>
<feature type="domain" description="JmjN" evidence="6">
    <location>
        <begin position="134"/>
        <end position="175"/>
    </location>
</feature>
<evidence type="ECO:0000259" key="7">
    <source>
        <dbReference type="PROSITE" id="PS51184"/>
    </source>
</evidence>
<protein>
    <recommendedName>
        <fullName evidence="10">JmjC domain-containing protein</fullName>
    </recommendedName>
</protein>
<dbReference type="Gene3D" id="2.60.120.650">
    <property type="entry name" value="Cupin"/>
    <property type="match status" value="1"/>
</dbReference>
<evidence type="ECO:0000256" key="3">
    <source>
        <dbReference type="ARBA" id="ARBA00023004"/>
    </source>
</evidence>
<dbReference type="AlphaFoldDB" id="U5DEE0"/>
<dbReference type="Gramene" id="ERN18773">
    <property type="protein sequence ID" value="ERN18773"/>
    <property type="gene ID" value="AMTR_s00067p00062020"/>
</dbReference>
<dbReference type="InterPro" id="IPR004198">
    <property type="entry name" value="Znf_C5HC2"/>
</dbReference>
<dbReference type="OMA" id="HENAGAI"/>
<feature type="region of interest" description="Disordered" evidence="5">
    <location>
        <begin position="734"/>
        <end position="753"/>
    </location>
</feature>
<dbReference type="PROSITE" id="PS51184">
    <property type="entry name" value="JMJC"/>
    <property type="match status" value="1"/>
</dbReference>
<keyword evidence="9" id="KW-1185">Reference proteome</keyword>
<dbReference type="InterPro" id="IPR003347">
    <property type="entry name" value="JmjC_dom"/>
</dbReference>
<feature type="domain" description="JmjC" evidence="7">
    <location>
        <begin position="346"/>
        <end position="512"/>
    </location>
</feature>
<dbReference type="InterPro" id="IPR003349">
    <property type="entry name" value="JmjN"/>
</dbReference>
<sequence>MGTVYTGTLSSDGKSQRPSSSCTSFTLKRIHDPMSSVQSMDASALPQIHMDGQSCADDDIDISRSLRRRTSVNYGMFDGSSGEESDTEEFIKVQSSQRCLPKGVTRGCINCTDCQKVSARWRPEEALRPIIDDAPVFYPSEEEFQDTVAYIASIREKAERYGICRIVPPPSWKPPCPLKEKNLWENSKFVTRVQRIDKLQNREPMKKSHMNCGKRKRGRSSKMGMTFGPNNSDTSADQQHGFGDEGRFGFEPGPGFTLDAFQKYATDFKKQYFGIQNGATNTSPGESELQKSWEPSMENIEGEYWRMVEKPTEEIEVLYGADIETEVFGSGFPKASLATADAESCQYVQSGWNLNNFPRLSGSVLSFEKDDISGVLVPWLYVGMCFSSFCWHVEDHHFYSLNYMHWGAPKLWYGVPGNSALQLEKAMTKHLPHLFEEQPDLLHKLVTQLSPSILKSEGVPVYRCVQHAREFVLTFPRAYHAGFNSGFNCAEAVNVAPVDWLPHGQNAVELYCEQHRKTSVSHDKLLLGAAREAVRAHWELQLLRKNSLDNLKWKSVCGKDGILTNALKDRVELERVRREYLCNTSQGKKMDANFDETTERECFTCFYDLHLSAAGCECSPERFACLNHAKQLCQCPWDKKFFLFRYEMNELGILVDALVGKLSSIYRWANMDLGLSLSSYVNKDVEPQKSKPQTTSEEAQHKDVLIVKDENSLCSRGKGEIPEIKNGPLVSSLSLQESNTSSSPLRAGVENQNSKSVEKCSGADQSYAEAPVCGPLQENLSQPVVMRSNLENPVSNEIMVNKTSFSRKVDLILIDDEGGSEEQDSSHMDSKKVPPPMKVAEHSERLMHCDNTVGSTDFKCNLVAYSPGTNACPMIKEEVEWLYTCMQKLNGLSHRKNMDFGGQIKDGMYRENDCMKPNHSYSSFPQKLGSDQISFQFPPEKDADGFSPIREPNYNYKVGMGVGETCPHIQPPYVFAKSNEVGKREGTAYNMCSRPTDNGPKAQSSVGPIPSCVMDDSTRSSGQKGPRIAKVLRRSNYNIEHLDYGVVLPGDLWCSSQAIFPNGFKSRVRFLSVLDPTETCYYVSEILDAGTDGPLFRVTVEHCPSEAFIHTSPGKCWDMVIERLNQEIMKHRTLGKTNLPHLHPPINGLDMFGLSFPAIVEAIEALDYDRVSKAYWRSRLHRDQVPERVKVPAVAPKHLTPILNYEPKKAVRIDVNNQGGLNQPSMDPVEIICSNLFKKANMEELQMMKSVLASEFRSPKWKTAFLALMKEMKRR</sequence>
<dbReference type="GO" id="GO:0000785">
    <property type="term" value="C:chromatin"/>
    <property type="evidence" value="ECO:0000318"/>
    <property type="project" value="GO_Central"/>
</dbReference>
<evidence type="ECO:0000256" key="1">
    <source>
        <dbReference type="ARBA" id="ARBA00004123"/>
    </source>
</evidence>
<feature type="compositionally biased region" description="Polar residues" evidence="5">
    <location>
        <begin position="993"/>
        <end position="1006"/>
    </location>
</feature>
<dbReference type="GO" id="GO:0006338">
    <property type="term" value="P:chromatin remodeling"/>
    <property type="evidence" value="ECO:0000318"/>
    <property type="project" value="GO_Central"/>
</dbReference>
<reference evidence="9" key="1">
    <citation type="journal article" date="2013" name="Science">
        <title>The Amborella genome and the evolution of flowering plants.</title>
        <authorList>
            <consortium name="Amborella Genome Project"/>
        </authorList>
    </citation>
    <scope>NUCLEOTIDE SEQUENCE [LARGE SCALE GENOMIC DNA]</scope>
</reference>
<dbReference type="STRING" id="13333.U5DEE0"/>
<evidence type="ECO:0000256" key="2">
    <source>
        <dbReference type="ARBA" id="ARBA00023002"/>
    </source>
</evidence>
<keyword evidence="3" id="KW-0408">Iron</keyword>
<dbReference type="eggNOG" id="KOG1246">
    <property type="taxonomic scope" value="Eukaryota"/>
</dbReference>
<dbReference type="PROSITE" id="PS51542">
    <property type="entry name" value="FYRN"/>
    <property type="match status" value="1"/>
</dbReference>
<dbReference type="Pfam" id="PF02373">
    <property type="entry name" value="JmjC"/>
    <property type="match status" value="1"/>
</dbReference>
<dbReference type="PANTHER" id="PTHR10694">
    <property type="entry name" value="LYSINE-SPECIFIC DEMETHYLASE"/>
    <property type="match status" value="1"/>
</dbReference>
<evidence type="ECO:0008006" key="10">
    <source>
        <dbReference type="Google" id="ProtNLM"/>
    </source>
</evidence>
<dbReference type="SMART" id="SM00542">
    <property type="entry name" value="FYRC"/>
    <property type="match status" value="1"/>
</dbReference>
<dbReference type="Pfam" id="PF02375">
    <property type="entry name" value="JmjN"/>
    <property type="match status" value="1"/>
</dbReference>
<feature type="region of interest" description="Disordered" evidence="5">
    <location>
        <begin position="1"/>
        <end position="24"/>
    </location>
</feature>
<dbReference type="InterPro" id="IPR003888">
    <property type="entry name" value="FYrich_N"/>
</dbReference>
<dbReference type="Pfam" id="PF05965">
    <property type="entry name" value="FYRC"/>
    <property type="match status" value="1"/>
</dbReference>
<feature type="compositionally biased region" description="Basic residues" evidence="5">
    <location>
        <begin position="207"/>
        <end position="220"/>
    </location>
</feature>
<dbReference type="SUPFAM" id="SSF51197">
    <property type="entry name" value="Clavaminate synthase-like"/>
    <property type="match status" value="1"/>
</dbReference>
<dbReference type="InterPro" id="IPR003889">
    <property type="entry name" value="FYrich_C"/>
</dbReference>
<dbReference type="Proteomes" id="UP000017836">
    <property type="component" value="Unassembled WGS sequence"/>
</dbReference>
<evidence type="ECO:0000313" key="8">
    <source>
        <dbReference type="EMBL" id="ERN18773.1"/>
    </source>
</evidence>
<gene>
    <name evidence="8" type="ORF">AMTR_s00067p00062020</name>
</gene>
<dbReference type="GO" id="GO:0010468">
    <property type="term" value="P:regulation of gene expression"/>
    <property type="evidence" value="ECO:0000318"/>
    <property type="project" value="GO_Central"/>
</dbReference>
<feature type="region of interest" description="Disordered" evidence="5">
    <location>
        <begin position="993"/>
        <end position="1026"/>
    </location>
</feature>
<feature type="compositionally biased region" description="Low complexity" evidence="5">
    <location>
        <begin position="734"/>
        <end position="745"/>
    </location>
</feature>
<dbReference type="GO" id="GO:0034647">
    <property type="term" value="F:histone H3K4me/H3K4me2/H3K4me3 demethylase activity"/>
    <property type="evidence" value="ECO:0000318"/>
    <property type="project" value="GO_Central"/>
</dbReference>
<feature type="region of interest" description="Disordered" evidence="5">
    <location>
        <begin position="204"/>
        <end position="245"/>
    </location>
</feature>
<evidence type="ECO:0000259" key="6">
    <source>
        <dbReference type="PROSITE" id="PS51183"/>
    </source>
</evidence>
<dbReference type="PANTHER" id="PTHR10694:SF113">
    <property type="entry name" value="PROTEIN JUMONJI"/>
    <property type="match status" value="1"/>
</dbReference>
<dbReference type="PROSITE" id="PS51183">
    <property type="entry name" value="JMJN"/>
    <property type="match status" value="1"/>
</dbReference>
<evidence type="ECO:0000256" key="5">
    <source>
        <dbReference type="SAM" id="MobiDB-lite"/>
    </source>
</evidence>
<dbReference type="PROSITE" id="PS51543">
    <property type="entry name" value="FYRC"/>
    <property type="match status" value="1"/>
</dbReference>
<dbReference type="OrthoDB" id="1678912at2759"/>